<dbReference type="AlphaFoldDB" id="X7ZW16"/>
<reference evidence="1" key="1">
    <citation type="submission" date="2014-01" db="EMBL/GenBank/DDBJ databases">
        <authorList>
            <person name="Brown-Elliot B."/>
            <person name="Wallace R."/>
            <person name="Lenaerts A."/>
            <person name="Ordway D."/>
            <person name="DeGroote M.A."/>
            <person name="Parker T."/>
            <person name="Sizemore C."/>
            <person name="Tallon L.J."/>
            <person name="Sadzewicz L.K."/>
            <person name="Sengamalay N."/>
            <person name="Fraser C.M."/>
            <person name="Hine E."/>
            <person name="Shefchek K.A."/>
            <person name="Das S.P."/>
            <person name="Tettelin H."/>
        </authorList>
    </citation>
    <scope>NUCLEOTIDE SEQUENCE [LARGE SCALE GENOMIC DNA]</scope>
    <source>
        <strain evidence="1">4042</strain>
    </source>
</reference>
<proteinExistence type="predicted"/>
<evidence type="ECO:0000313" key="1">
    <source>
        <dbReference type="EMBL" id="EUA23469.1"/>
    </source>
</evidence>
<accession>X7ZW16</accession>
<organism evidence="1">
    <name type="scientific">Mycobacterium xenopi 4042</name>
    <dbReference type="NCBI Taxonomy" id="1299334"/>
    <lineage>
        <taxon>Bacteria</taxon>
        <taxon>Bacillati</taxon>
        <taxon>Actinomycetota</taxon>
        <taxon>Actinomycetes</taxon>
        <taxon>Mycobacteriales</taxon>
        <taxon>Mycobacteriaceae</taxon>
        <taxon>Mycobacterium</taxon>
    </lineage>
</organism>
<name>X7ZW16_MYCXE</name>
<comment type="caution">
    <text evidence="1">The sequence shown here is derived from an EMBL/GenBank/DDBJ whole genome shotgun (WGS) entry which is preliminary data.</text>
</comment>
<sequence>MFAGPRCEGTCAGQLLRVAISLKTIRILNVDCSPPCGLGHRRVLLQWRST</sequence>
<gene>
    <name evidence="1" type="ORF">I553_5716</name>
</gene>
<dbReference type="EMBL" id="JAOB01000069">
    <property type="protein sequence ID" value="EUA23469.1"/>
    <property type="molecule type" value="Genomic_DNA"/>
</dbReference>
<protein>
    <submittedName>
        <fullName evidence="1">Uncharacterized protein</fullName>
    </submittedName>
</protein>